<dbReference type="RefSeq" id="WP_134213638.1">
    <property type="nucleotide sequence ID" value="NZ_QFFZ01000016.1"/>
</dbReference>
<dbReference type="AlphaFoldDB" id="A0A4Y7RRA4"/>
<protein>
    <submittedName>
        <fullName evidence="1">Uncharacterized protein</fullName>
    </submittedName>
</protein>
<dbReference type="OrthoDB" id="9994376at2"/>
<evidence type="ECO:0000313" key="2">
    <source>
        <dbReference type="Proteomes" id="UP000297597"/>
    </source>
</evidence>
<dbReference type="Proteomes" id="UP000297597">
    <property type="component" value="Unassembled WGS sequence"/>
</dbReference>
<gene>
    <name evidence="1" type="ORF">Pmgp_01784</name>
</gene>
<sequence>MLSFLEKLKTKKDKEAKKETTCTCGETVEIFPGEKKEMYFCRSCNKLLYYVEQELELPKIIPISLGWLKKK</sequence>
<keyword evidence="2" id="KW-1185">Reference proteome</keyword>
<accession>A0A4Y7RRA4</accession>
<comment type="caution">
    <text evidence="1">The sequence shown here is derived from an EMBL/GenBank/DDBJ whole genome shotgun (WGS) entry which is preliminary data.</text>
</comment>
<evidence type="ECO:0000313" key="1">
    <source>
        <dbReference type="EMBL" id="TEB11249.1"/>
    </source>
</evidence>
<organism evidence="1 2">
    <name type="scientific">Pelotomaculum propionicicum</name>
    <dbReference type="NCBI Taxonomy" id="258475"/>
    <lineage>
        <taxon>Bacteria</taxon>
        <taxon>Bacillati</taxon>
        <taxon>Bacillota</taxon>
        <taxon>Clostridia</taxon>
        <taxon>Eubacteriales</taxon>
        <taxon>Desulfotomaculaceae</taxon>
        <taxon>Pelotomaculum</taxon>
    </lineage>
</organism>
<proteinExistence type="predicted"/>
<name>A0A4Y7RRA4_9FIRM</name>
<reference evidence="1 2" key="1">
    <citation type="journal article" date="2018" name="Environ. Microbiol.">
        <title>Novel energy conservation strategies and behaviour of Pelotomaculum schinkii driving syntrophic propionate catabolism.</title>
        <authorList>
            <person name="Hidalgo-Ahumada C.A.P."/>
            <person name="Nobu M.K."/>
            <person name="Narihiro T."/>
            <person name="Tamaki H."/>
            <person name="Liu W.T."/>
            <person name="Kamagata Y."/>
            <person name="Stams A.J.M."/>
            <person name="Imachi H."/>
            <person name="Sousa D.Z."/>
        </authorList>
    </citation>
    <scope>NUCLEOTIDE SEQUENCE [LARGE SCALE GENOMIC DNA]</scope>
    <source>
        <strain evidence="1 2">MGP</strain>
    </source>
</reference>
<dbReference type="EMBL" id="QFFZ01000016">
    <property type="protein sequence ID" value="TEB11249.1"/>
    <property type="molecule type" value="Genomic_DNA"/>
</dbReference>